<reference evidence="1 2" key="1">
    <citation type="submission" date="2023-09" db="EMBL/GenBank/DDBJ databases">
        <title>Thalassobella suaedae gen. nov., sp. nov., a marine bacterium of the family Flavobacteriaceae isolated from a halophyte Suaeda japonica.</title>
        <authorList>
            <person name="Lee S.Y."/>
            <person name="Hwang C.Y."/>
        </authorList>
    </citation>
    <scope>NUCLEOTIDE SEQUENCE [LARGE SCALE GENOMIC DNA]</scope>
    <source>
        <strain evidence="1 2">HL-DH14</strain>
    </source>
</reference>
<protein>
    <submittedName>
        <fullName evidence="1">Uncharacterized protein</fullName>
    </submittedName>
</protein>
<gene>
    <name evidence="1" type="ORF">RHP51_10490</name>
</gene>
<evidence type="ECO:0000313" key="2">
    <source>
        <dbReference type="Proteomes" id="UP001302806"/>
    </source>
</evidence>
<name>A0ABY9XP15_9FLAO</name>
<dbReference type="EMBL" id="CP134537">
    <property type="protein sequence ID" value="WNH07639.1"/>
    <property type="molecule type" value="Genomic_DNA"/>
</dbReference>
<dbReference type="Proteomes" id="UP001302806">
    <property type="component" value="Chromosome"/>
</dbReference>
<organism evidence="1 2">
    <name type="scientific">Thalassobellus suaedae</name>
    <dbReference type="NCBI Taxonomy" id="3074124"/>
    <lineage>
        <taxon>Bacteria</taxon>
        <taxon>Pseudomonadati</taxon>
        <taxon>Bacteroidota</taxon>
        <taxon>Flavobacteriia</taxon>
        <taxon>Flavobacteriales</taxon>
        <taxon>Flavobacteriaceae</taxon>
        <taxon>Thalassobellus</taxon>
    </lineage>
</organism>
<accession>A0ABY9XP15</accession>
<dbReference type="RefSeq" id="WP_415864527.1">
    <property type="nucleotide sequence ID" value="NZ_CP134537.1"/>
</dbReference>
<proteinExistence type="predicted"/>
<sequence>MENQRLMYLNEEPHASDVPDENAMKVLDSYFQWRFTEEGQGWARQ</sequence>
<evidence type="ECO:0000313" key="1">
    <source>
        <dbReference type="EMBL" id="WNH07639.1"/>
    </source>
</evidence>